<dbReference type="AlphaFoldDB" id="A0A426YVL4"/>
<dbReference type="EMBL" id="AMZH03009938">
    <property type="protein sequence ID" value="RRT55766.1"/>
    <property type="molecule type" value="Genomic_DNA"/>
</dbReference>
<gene>
    <name evidence="2" type="ORF">B296_00048230</name>
</gene>
<name>A0A426YVL4_ENSVE</name>
<sequence length="136" mass="15287">MLIRSPVVLPDCGKLPRHLPHHLSRDKSPPGPWASFLLYIHPTMTSSLYLSLLCGRPPRLLFLHIPCSFPGQEPAVKGVGDRLLIDRLFLSGGDRLRINHLFLPRNGESLGQARVSSPLESAPRQERAEECPRERK</sequence>
<protein>
    <submittedName>
        <fullName evidence="2">Uncharacterized protein</fullName>
    </submittedName>
</protein>
<proteinExistence type="predicted"/>
<accession>A0A426YVL4</accession>
<evidence type="ECO:0000313" key="3">
    <source>
        <dbReference type="Proteomes" id="UP000287651"/>
    </source>
</evidence>
<evidence type="ECO:0000313" key="2">
    <source>
        <dbReference type="EMBL" id="RRT55766.1"/>
    </source>
</evidence>
<reference evidence="2 3" key="1">
    <citation type="journal article" date="2014" name="Agronomy (Basel)">
        <title>A Draft Genome Sequence for Ensete ventricosum, the Drought-Tolerant Tree Against Hunger.</title>
        <authorList>
            <person name="Harrison J."/>
            <person name="Moore K.A."/>
            <person name="Paszkiewicz K."/>
            <person name="Jones T."/>
            <person name="Grant M."/>
            <person name="Ambacheew D."/>
            <person name="Muzemil S."/>
            <person name="Studholme D.J."/>
        </authorList>
    </citation>
    <scope>NUCLEOTIDE SEQUENCE [LARGE SCALE GENOMIC DNA]</scope>
</reference>
<feature type="compositionally biased region" description="Basic and acidic residues" evidence="1">
    <location>
        <begin position="123"/>
        <end position="136"/>
    </location>
</feature>
<evidence type="ECO:0000256" key="1">
    <source>
        <dbReference type="SAM" id="MobiDB-lite"/>
    </source>
</evidence>
<dbReference type="Proteomes" id="UP000287651">
    <property type="component" value="Unassembled WGS sequence"/>
</dbReference>
<organism evidence="2 3">
    <name type="scientific">Ensete ventricosum</name>
    <name type="common">Abyssinian banana</name>
    <name type="synonym">Musa ensete</name>
    <dbReference type="NCBI Taxonomy" id="4639"/>
    <lineage>
        <taxon>Eukaryota</taxon>
        <taxon>Viridiplantae</taxon>
        <taxon>Streptophyta</taxon>
        <taxon>Embryophyta</taxon>
        <taxon>Tracheophyta</taxon>
        <taxon>Spermatophyta</taxon>
        <taxon>Magnoliopsida</taxon>
        <taxon>Liliopsida</taxon>
        <taxon>Zingiberales</taxon>
        <taxon>Musaceae</taxon>
        <taxon>Ensete</taxon>
    </lineage>
</organism>
<feature type="region of interest" description="Disordered" evidence="1">
    <location>
        <begin position="112"/>
        <end position="136"/>
    </location>
</feature>
<comment type="caution">
    <text evidence="2">The sequence shown here is derived from an EMBL/GenBank/DDBJ whole genome shotgun (WGS) entry which is preliminary data.</text>
</comment>